<dbReference type="SUPFAM" id="SSF55550">
    <property type="entry name" value="SH2 domain"/>
    <property type="match status" value="1"/>
</dbReference>
<evidence type="ECO:0000313" key="4">
    <source>
        <dbReference type="Proteomes" id="UP000230233"/>
    </source>
</evidence>
<gene>
    <name evidence="3" type="primary">Cnig_chr_II.g4254</name>
    <name evidence="3" type="ORF">B9Z55_004254</name>
</gene>
<reference evidence="4" key="1">
    <citation type="submission" date="2017-10" db="EMBL/GenBank/DDBJ databases">
        <title>Rapid genome shrinkage in a self-fertile nematode reveals novel sperm competition proteins.</title>
        <authorList>
            <person name="Yin D."/>
            <person name="Schwarz E.M."/>
            <person name="Thomas C.G."/>
            <person name="Felde R.L."/>
            <person name="Korf I.F."/>
            <person name="Cutter A.D."/>
            <person name="Schartner C.M."/>
            <person name="Ralston E.J."/>
            <person name="Meyer B.J."/>
            <person name="Haag E.S."/>
        </authorList>
    </citation>
    <scope>NUCLEOTIDE SEQUENCE [LARGE SCALE GENOMIC DNA]</scope>
    <source>
        <strain evidence="4">JU1422</strain>
    </source>
</reference>
<keyword evidence="1" id="KW-0727">SH2 domain</keyword>
<accession>A0A2G5UW23</accession>
<dbReference type="PROSITE" id="PS50001">
    <property type="entry name" value="SH2"/>
    <property type="match status" value="1"/>
</dbReference>
<dbReference type="Gene3D" id="3.30.200.20">
    <property type="entry name" value="Phosphorylase Kinase, domain 1"/>
    <property type="match status" value="1"/>
</dbReference>
<dbReference type="Gene3D" id="3.30.505.10">
    <property type="entry name" value="SH2 domain"/>
    <property type="match status" value="1"/>
</dbReference>
<evidence type="ECO:0000259" key="2">
    <source>
        <dbReference type="PROSITE" id="PS50001"/>
    </source>
</evidence>
<evidence type="ECO:0000313" key="3">
    <source>
        <dbReference type="EMBL" id="PIC43571.1"/>
    </source>
</evidence>
<dbReference type="InterPro" id="IPR036860">
    <property type="entry name" value="SH2_dom_sf"/>
</dbReference>
<protein>
    <recommendedName>
        <fullName evidence="2">SH2 domain-containing protein</fullName>
    </recommendedName>
</protein>
<proteinExistence type="predicted"/>
<dbReference type="InterPro" id="IPR000980">
    <property type="entry name" value="SH2"/>
</dbReference>
<comment type="caution">
    <text evidence="3">The sequence shown here is derived from an EMBL/GenBank/DDBJ whole genome shotgun (WGS) entry which is preliminary data.</text>
</comment>
<feature type="domain" description="SH2" evidence="2">
    <location>
        <begin position="10"/>
        <end position="140"/>
    </location>
</feature>
<name>A0A2G5UW23_9PELO</name>
<dbReference type="EMBL" id="PDUG01000002">
    <property type="protein sequence ID" value="PIC43571.1"/>
    <property type="molecule type" value="Genomic_DNA"/>
</dbReference>
<sequence length="223" mass="25005">MSNLLTELLYFHGTVDTRECRELLPEIGDFLIRNHIRENEKSDSSTSVFCVLTVAVTPDQASAQSKELPDNYSLKDTCITRLKSYPIFTTSSKKTKDENEEQTFKIQGVPDKFASIQSLCDHLISTKHVLASGGSLMKPISRQPWQLLAKNIEYPEKEIVLGKGAYGRVVKAKLVREGKETIDVAVKCSTENGDAIKKVEGFSSISIQFNSIYYVSKIRELYG</sequence>
<dbReference type="Proteomes" id="UP000230233">
    <property type="component" value="Chromosome II"/>
</dbReference>
<keyword evidence="4" id="KW-1185">Reference proteome</keyword>
<evidence type="ECO:0000256" key="1">
    <source>
        <dbReference type="PROSITE-ProRule" id="PRU00191"/>
    </source>
</evidence>
<dbReference type="STRING" id="1611254.A0A2G5UW23"/>
<organism evidence="3 4">
    <name type="scientific">Caenorhabditis nigoni</name>
    <dbReference type="NCBI Taxonomy" id="1611254"/>
    <lineage>
        <taxon>Eukaryota</taxon>
        <taxon>Metazoa</taxon>
        <taxon>Ecdysozoa</taxon>
        <taxon>Nematoda</taxon>
        <taxon>Chromadorea</taxon>
        <taxon>Rhabditida</taxon>
        <taxon>Rhabditina</taxon>
        <taxon>Rhabditomorpha</taxon>
        <taxon>Rhabditoidea</taxon>
        <taxon>Rhabditidae</taxon>
        <taxon>Peloderinae</taxon>
        <taxon>Caenorhabditis</taxon>
    </lineage>
</organism>
<dbReference type="AlphaFoldDB" id="A0A2G5UW23"/>